<evidence type="ECO:0000256" key="1">
    <source>
        <dbReference type="ARBA" id="ARBA00022555"/>
    </source>
</evidence>
<evidence type="ECO:0000256" key="3">
    <source>
        <dbReference type="PROSITE-ProRule" id="PRU00209"/>
    </source>
</evidence>
<dbReference type="EMBL" id="JBHSEH010000011">
    <property type="protein sequence ID" value="MFC4426745.1"/>
    <property type="molecule type" value="Genomic_DNA"/>
</dbReference>
<dbReference type="InterPro" id="IPR012340">
    <property type="entry name" value="NA-bd_OB-fold"/>
</dbReference>
<comment type="caution">
    <text evidence="5">The sequence shown here is derived from an EMBL/GenBank/DDBJ whole genome shotgun (WGS) entry which is preliminary data.</text>
</comment>
<dbReference type="PROSITE" id="PS50886">
    <property type="entry name" value="TRBD"/>
    <property type="match status" value="1"/>
</dbReference>
<evidence type="ECO:0000313" key="5">
    <source>
        <dbReference type="EMBL" id="MFC4426745.1"/>
    </source>
</evidence>
<organism evidence="5 6">
    <name type="scientific">Deinococcus navajonensis</name>
    <dbReference type="NCBI Taxonomy" id="309884"/>
    <lineage>
        <taxon>Bacteria</taxon>
        <taxon>Thermotogati</taxon>
        <taxon>Deinococcota</taxon>
        <taxon>Deinococci</taxon>
        <taxon>Deinococcales</taxon>
        <taxon>Deinococcaceae</taxon>
        <taxon>Deinococcus</taxon>
    </lineage>
</organism>
<dbReference type="InterPro" id="IPR002547">
    <property type="entry name" value="tRNA-bd_dom"/>
</dbReference>
<dbReference type="SUPFAM" id="SSF50249">
    <property type="entry name" value="Nucleic acid-binding proteins"/>
    <property type="match status" value="1"/>
</dbReference>
<dbReference type="PANTHER" id="PTHR11586:SF37">
    <property type="entry name" value="TRNA-BINDING DOMAIN-CONTAINING PROTEIN"/>
    <property type="match status" value="1"/>
</dbReference>
<evidence type="ECO:0000256" key="2">
    <source>
        <dbReference type="ARBA" id="ARBA00022884"/>
    </source>
</evidence>
<dbReference type="InterPro" id="IPR051270">
    <property type="entry name" value="Tyrosine-tRNA_ligase_regulator"/>
</dbReference>
<keyword evidence="6" id="KW-1185">Reference proteome</keyword>
<accession>A0ABV8XMQ9</accession>
<gene>
    <name evidence="5" type="ORF">ACFOZ9_11025</name>
</gene>
<reference evidence="6" key="1">
    <citation type="journal article" date="2019" name="Int. J. Syst. Evol. Microbiol.">
        <title>The Global Catalogue of Microorganisms (GCM) 10K type strain sequencing project: providing services to taxonomists for standard genome sequencing and annotation.</title>
        <authorList>
            <consortium name="The Broad Institute Genomics Platform"/>
            <consortium name="The Broad Institute Genome Sequencing Center for Infectious Disease"/>
            <person name="Wu L."/>
            <person name="Ma J."/>
        </authorList>
    </citation>
    <scope>NUCLEOTIDE SEQUENCE [LARGE SCALE GENOMIC DNA]</scope>
    <source>
        <strain evidence="6">CCUG 56029</strain>
    </source>
</reference>
<proteinExistence type="predicted"/>
<dbReference type="Pfam" id="PF01588">
    <property type="entry name" value="tRNA_bind"/>
    <property type="match status" value="1"/>
</dbReference>
<keyword evidence="1 3" id="KW-0820">tRNA-binding</keyword>
<dbReference type="PANTHER" id="PTHR11586">
    <property type="entry name" value="TRNA-AMINOACYLATION COFACTOR ARC1 FAMILY MEMBER"/>
    <property type="match status" value="1"/>
</dbReference>
<dbReference type="CDD" id="cd02798">
    <property type="entry name" value="tRNA_bind_CsaA"/>
    <property type="match status" value="1"/>
</dbReference>
<sequence>MESVATELKPTVGYEDTLGQLDIRLGRVVEVVTEPSAPKPAYRLTVDFGKYGRRVSVGRFTQHAAQDLMGQQVVAVLNFEPRKVGGVMSEVLILGVQVPGVSSGEATFLTPAREARLGSKVF</sequence>
<protein>
    <submittedName>
        <fullName evidence="5">tRNA-binding protein</fullName>
    </submittedName>
</protein>
<keyword evidence="2 3" id="KW-0694">RNA-binding</keyword>
<evidence type="ECO:0000313" key="6">
    <source>
        <dbReference type="Proteomes" id="UP001595998"/>
    </source>
</evidence>
<dbReference type="Gene3D" id="2.40.50.140">
    <property type="entry name" value="Nucleic acid-binding proteins"/>
    <property type="match status" value="1"/>
</dbReference>
<dbReference type="Proteomes" id="UP001595998">
    <property type="component" value="Unassembled WGS sequence"/>
</dbReference>
<feature type="domain" description="TRNA-binding" evidence="4">
    <location>
        <begin position="17"/>
        <end position="122"/>
    </location>
</feature>
<name>A0ABV8XMQ9_9DEIO</name>
<evidence type="ECO:0000259" key="4">
    <source>
        <dbReference type="PROSITE" id="PS50886"/>
    </source>
</evidence>